<dbReference type="Proteomes" id="UP000239209">
    <property type="component" value="Unassembled WGS sequence"/>
</dbReference>
<evidence type="ECO:0000256" key="4">
    <source>
        <dbReference type="SAM" id="MobiDB-lite"/>
    </source>
</evidence>
<feature type="region of interest" description="Disordered" evidence="4">
    <location>
        <begin position="291"/>
        <end position="318"/>
    </location>
</feature>
<organism evidence="6 7">
    <name type="scientific">Pseudosporangium ferrugineum</name>
    <dbReference type="NCBI Taxonomy" id="439699"/>
    <lineage>
        <taxon>Bacteria</taxon>
        <taxon>Bacillati</taxon>
        <taxon>Actinomycetota</taxon>
        <taxon>Actinomycetes</taxon>
        <taxon>Micromonosporales</taxon>
        <taxon>Micromonosporaceae</taxon>
        <taxon>Pseudosporangium</taxon>
    </lineage>
</organism>
<dbReference type="PROSITE" id="PS00041">
    <property type="entry name" value="HTH_ARAC_FAMILY_1"/>
    <property type="match status" value="1"/>
</dbReference>
<name>A0A2T0SAT3_9ACTN</name>
<dbReference type="InterPro" id="IPR018062">
    <property type="entry name" value="HTH_AraC-typ_CS"/>
</dbReference>
<dbReference type="InterPro" id="IPR018060">
    <property type="entry name" value="HTH_AraC"/>
</dbReference>
<dbReference type="PROSITE" id="PS01124">
    <property type="entry name" value="HTH_ARAC_FAMILY_2"/>
    <property type="match status" value="1"/>
</dbReference>
<dbReference type="SUPFAM" id="SSF46689">
    <property type="entry name" value="Homeodomain-like"/>
    <property type="match status" value="1"/>
</dbReference>
<evidence type="ECO:0000259" key="5">
    <source>
        <dbReference type="PROSITE" id="PS01124"/>
    </source>
</evidence>
<comment type="caution">
    <text evidence="6">The sequence shown here is derived from an EMBL/GenBank/DDBJ whole genome shotgun (WGS) entry which is preliminary data.</text>
</comment>
<evidence type="ECO:0000256" key="2">
    <source>
        <dbReference type="ARBA" id="ARBA00023125"/>
    </source>
</evidence>
<evidence type="ECO:0000256" key="3">
    <source>
        <dbReference type="ARBA" id="ARBA00023163"/>
    </source>
</evidence>
<dbReference type="OrthoDB" id="9799345at2"/>
<dbReference type="SMART" id="SM00342">
    <property type="entry name" value="HTH_ARAC"/>
    <property type="match status" value="1"/>
</dbReference>
<keyword evidence="2 6" id="KW-0238">DNA-binding</keyword>
<dbReference type="GO" id="GO:0003700">
    <property type="term" value="F:DNA-binding transcription factor activity"/>
    <property type="evidence" value="ECO:0007669"/>
    <property type="project" value="InterPro"/>
</dbReference>
<evidence type="ECO:0000313" key="6">
    <source>
        <dbReference type="EMBL" id="PRY30491.1"/>
    </source>
</evidence>
<evidence type="ECO:0000256" key="1">
    <source>
        <dbReference type="ARBA" id="ARBA00023015"/>
    </source>
</evidence>
<dbReference type="AlphaFoldDB" id="A0A2T0SAT3"/>
<keyword evidence="3" id="KW-0804">Transcription</keyword>
<evidence type="ECO:0000313" key="7">
    <source>
        <dbReference type="Proteomes" id="UP000239209"/>
    </source>
</evidence>
<reference evidence="6 7" key="1">
    <citation type="submission" date="2018-03" db="EMBL/GenBank/DDBJ databases">
        <title>Genomic Encyclopedia of Archaeal and Bacterial Type Strains, Phase II (KMG-II): from individual species to whole genera.</title>
        <authorList>
            <person name="Goeker M."/>
        </authorList>
    </citation>
    <scope>NUCLEOTIDE SEQUENCE [LARGE SCALE GENOMIC DNA]</scope>
    <source>
        <strain evidence="6 7">DSM 45348</strain>
    </source>
</reference>
<dbReference type="PANTHER" id="PTHR47893:SF1">
    <property type="entry name" value="REGULATORY PROTEIN PCHR"/>
    <property type="match status" value="1"/>
</dbReference>
<gene>
    <name evidence="6" type="ORF">CLV70_10443</name>
</gene>
<dbReference type="PANTHER" id="PTHR47893">
    <property type="entry name" value="REGULATORY PROTEIN PCHR"/>
    <property type="match status" value="1"/>
</dbReference>
<accession>A0A2T0SAT3</accession>
<sequence>MNGTFTGADAYGDFARTWETRIGRPFPLAPLSPATIAAFRARSHGFRIRDVMVNGFTTEAALRTTGTTVGSDDHVRLWIVRRGAWHLGDRRGTEHPAPAGRFMAQAGRLSHFTAAPHTTAQVVVLPAAAVPHPRDRMSSGPATAAELRLLTAHADMIRRTLDNLGPAGLDAARDTLIELARAAIQGTVDETEPRLAPALAHAARALADRRLTDPTLSPTTLARHLHVSLRTLQRAFAADGLSVSAYIRDRRLDEARRALTTPGRPTTIAEIAARWQFADSGHFARAFRRRHGQNPTDYAASATRELPPPRPAPESHGP</sequence>
<protein>
    <submittedName>
        <fullName evidence="6">AraC-like DNA-binding protein</fullName>
    </submittedName>
</protein>
<keyword evidence="1" id="KW-0805">Transcription regulation</keyword>
<dbReference type="GO" id="GO:0043565">
    <property type="term" value="F:sequence-specific DNA binding"/>
    <property type="evidence" value="ECO:0007669"/>
    <property type="project" value="InterPro"/>
</dbReference>
<dbReference type="Gene3D" id="1.10.10.60">
    <property type="entry name" value="Homeodomain-like"/>
    <property type="match status" value="1"/>
</dbReference>
<dbReference type="RefSeq" id="WP_106126137.1">
    <property type="nucleotide sequence ID" value="NZ_PVZG01000004.1"/>
</dbReference>
<feature type="domain" description="HTH araC/xylS-type" evidence="5">
    <location>
        <begin position="201"/>
        <end position="301"/>
    </location>
</feature>
<dbReference type="InterPro" id="IPR009057">
    <property type="entry name" value="Homeodomain-like_sf"/>
</dbReference>
<dbReference type="InterPro" id="IPR053142">
    <property type="entry name" value="PchR_regulatory_protein"/>
</dbReference>
<dbReference type="EMBL" id="PVZG01000004">
    <property type="protein sequence ID" value="PRY30491.1"/>
    <property type="molecule type" value="Genomic_DNA"/>
</dbReference>
<dbReference type="Pfam" id="PF12833">
    <property type="entry name" value="HTH_18"/>
    <property type="match status" value="1"/>
</dbReference>
<proteinExistence type="predicted"/>
<keyword evidence="7" id="KW-1185">Reference proteome</keyword>